<dbReference type="KEGG" id="elj:ELUMI_v1c05360"/>
<gene>
    <name evidence="1" type="ORF">ELUMI_v1c05360</name>
</gene>
<evidence type="ECO:0000313" key="1">
    <source>
        <dbReference type="EMBL" id="ATZ17260.1"/>
    </source>
</evidence>
<sequence length="48" mass="5936">MDQWEINRNDPNFVWEKRMCVRCSKNEVINQVWLHLCDVCLGEIKWKK</sequence>
<organism evidence="1 2">
    <name type="scientific">Williamsoniiplasma luminosum</name>
    <dbReference type="NCBI Taxonomy" id="214888"/>
    <lineage>
        <taxon>Bacteria</taxon>
        <taxon>Bacillati</taxon>
        <taxon>Mycoplasmatota</taxon>
        <taxon>Mollicutes</taxon>
        <taxon>Entomoplasmatales</taxon>
        <taxon>Williamsoniiplasma</taxon>
    </lineage>
</organism>
<evidence type="ECO:0000313" key="2">
    <source>
        <dbReference type="Proteomes" id="UP000232063"/>
    </source>
</evidence>
<dbReference type="Proteomes" id="UP000232063">
    <property type="component" value="Chromosome"/>
</dbReference>
<accession>A0A2K8NTU4</accession>
<dbReference type="EMBL" id="CP024963">
    <property type="protein sequence ID" value="ATZ17260.1"/>
    <property type="molecule type" value="Genomic_DNA"/>
</dbReference>
<name>A0A2K8NTU4_9MOLU</name>
<keyword evidence="2" id="KW-1185">Reference proteome</keyword>
<proteinExistence type="predicted"/>
<protein>
    <submittedName>
        <fullName evidence="1">Uncharacterized protein</fullName>
    </submittedName>
</protein>
<reference evidence="1 2" key="1">
    <citation type="submission" date="2017-11" db="EMBL/GenBank/DDBJ databases">
        <title>Genome sequence of Entomoplasma luminosum PIMN-1 (ATCC 49195).</title>
        <authorList>
            <person name="Lo W.-S."/>
            <person name="Gasparich G.E."/>
            <person name="Kuo C.-H."/>
        </authorList>
    </citation>
    <scope>NUCLEOTIDE SEQUENCE [LARGE SCALE GENOMIC DNA]</scope>
    <source>
        <strain evidence="1 2">PIMN-1</strain>
    </source>
</reference>
<dbReference type="AlphaFoldDB" id="A0A2K8NTU4"/>